<evidence type="ECO:0000259" key="6">
    <source>
        <dbReference type="Pfam" id="PF00828"/>
    </source>
</evidence>
<gene>
    <name evidence="7" type="ORF">CB5_LOCUS9335</name>
</gene>
<feature type="compositionally biased region" description="Basic residues" evidence="5">
    <location>
        <begin position="83"/>
        <end position="96"/>
    </location>
</feature>
<dbReference type="Gene3D" id="3.100.10.10">
    <property type="match status" value="1"/>
</dbReference>
<dbReference type="PANTHER" id="PTHR11721:SF3">
    <property type="entry name" value="LARGE RIBOSOMAL SUBUNIT PROTEIN UL15"/>
    <property type="match status" value="1"/>
</dbReference>
<accession>A0A6V7P626</accession>
<evidence type="ECO:0000256" key="3">
    <source>
        <dbReference type="ARBA" id="ARBA00023274"/>
    </source>
</evidence>
<evidence type="ECO:0000313" key="7">
    <source>
        <dbReference type="EMBL" id="CAD1826124.1"/>
    </source>
</evidence>
<dbReference type="InterPro" id="IPR001196">
    <property type="entry name" value="Ribosomal_uL15_CS"/>
</dbReference>
<dbReference type="GO" id="GO:0003735">
    <property type="term" value="F:structural constituent of ribosome"/>
    <property type="evidence" value="ECO:0007669"/>
    <property type="project" value="InterPro"/>
</dbReference>
<name>A0A6V7P626_ANACO</name>
<evidence type="ECO:0000256" key="2">
    <source>
        <dbReference type="ARBA" id="ARBA00022980"/>
    </source>
</evidence>
<keyword evidence="2 4" id="KW-0689">Ribosomal protein</keyword>
<dbReference type="AlphaFoldDB" id="A0A6V7P626"/>
<dbReference type="SUPFAM" id="SSF52080">
    <property type="entry name" value="Ribosomal proteins L15p and L18e"/>
    <property type="match status" value="2"/>
</dbReference>
<dbReference type="Pfam" id="PF00828">
    <property type="entry name" value="Ribosomal_L27A"/>
    <property type="match status" value="1"/>
</dbReference>
<dbReference type="EMBL" id="LR862145">
    <property type="protein sequence ID" value="CAD1826124.1"/>
    <property type="molecule type" value="Genomic_DNA"/>
</dbReference>
<protein>
    <recommendedName>
        <fullName evidence="6">Large ribosomal subunit protein uL15/eL18 domain-containing protein</fullName>
    </recommendedName>
</protein>
<feature type="region of interest" description="Disordered" evidence="5">
    <location>
        <begin position="1"/>
        <end position="96"/>
    </location>
</feature>
<sequence>MTTRLKKNRKKRGHVSAGHGRIGKHRKHPGAAATPGGCTTTASSSTSTTPATSARSGCATSTASATSSTAPPSTSTASGPSSRQRRLRRRRRRRRGWWRRSRGPMIDVTQFGYFKVLGKGMLPPNRPVVVKAKLVSKIAEKKIKAAGGAVVLTA</sequence>
<keyword evidence="3 4" id="KW-0687">Ribonucleoprotein</keyword>
<dbReference type="InterPro" id="IPR036227">
    <property type="entry name" value="Ribosomal_uL15/eL18_sf"/>
</dbReference>
<dbReference type="GO" id="GO:0022625">
    <property type="term" value="C:cytosolic large ribosomal subunit"/>
    <property type="evidence" value="ECO:0007669"/>
    <property type="project" value="TreeGrafter"/>
</dbReference>
<reference evidence="7" key="1">
    <citation type="submission" date="2020-07" db="EMBL/GenBank/DDBJ databases">
        <authorList>
            <person name="Lin J."/>
        </authorList>
    </citation>
    <scope>NUCLEOTIDE SEQUENCE</scope>
</reference>
<dbReference type="PROSITE" id="PS00475">
    <property type="entry name" value="RIBOSOMAL_L15"/>
    <property type="match status" value="1"/>
</dbReference>
<comment type="similarity">
    <text evidence="1 4">Belongs to the universal ribosomal protein uL15 family.</text>
</comment>
<evidence type="ECO:0000256" key="4">
    <source>
        <dbReference type="RuleBase" id="RU003888"/>
    </source>
</evidence>
<feature type="compositionally biased region" description="Basic residues" evidence="5">
    <location>
        <begin position="1"/>
        <end position="14"/>
    </location>
</feature>
<feature type="compositionally biased region" description="Low complexity" evidence="5">
    <location>
        <begin position="30"/>
        <end position="82"/>
    </location>
</feature>
<dbReference type="InterPro" id="IPR021131">
    <property type="entry name" value="Ribosomal_uL15/eL18"/>
</dbReference>
<dbReference type="PANTHER" id="PTHR11721">
    <property type="entry name" value="60S RIBOSOMAL PROTEIN L27A"/>
    <property type="match status" value="1"/>
</dbReference>
<proteinExistence type="inferred from homology"/>
<evidence type="ECO:0000256" key="1">
    <source>
        <dbReference type="ARBA" id="ARBA00007320"/>
    </source>
</evidence>
<feature type="domain" description="Large ribosomal subunit protein uL15/eL18" evidence="6">
    <location>
        <begin position="105"/>
        <end position="151"/>
    </location>
</feature>
<organism evidence="7">
    <name type="scientific">Ananas comosus var. bracteatus</name>
    <name type="common">red pineapple</name>
    <dbReference type="NCBI Taxonomy" id="296719"/>
    <lineage>
        <taxon>Eukaryota</taxon>
        <taxon>Viridiplantae</taxon>
        <taxon>Streptophyta</taxon>
        <taxon>Embryophyta</taxon>
        <taxon>Tracheophyta</taxon>
        <taxon>Spermatophyta</taxon>
        <taxon>Magnoliopsida</taxon>
        <taxon>Liliopsida</taxon>
        <taxon>Poales</taxon>
        <taxon>Bromeliaceae</taxon>
        <taxon>Bromelioideae</taxon>
        <taxon>Ananas</taxon>
    </lineage>
</organism>
<evidence type="ECO:0000256" key="5">
    <source>
        <dbReference type="SAM" id="MobiDB-lite"/>
    </source>
</evidence>
<dbReference type="GO" id="GO:0006412">
    <property type="term" value="P:translation"/>
    <property type="evidence" value="ECO:0007669"/>
    <property type="project" value="InterPro"/>
</dbReference>